<accession>A0ABY4A7H6</accession>
<name>A0ABY4A7H6_9BURK</name>
<organism evidence="1 2">
    <name type="scientific">Massilia violaceinigra</name>
    <dbReference type="NCBI Taxonomy" id="2045208"/>
    <lineage>
        <taxon>Bacteria</taxon>
        <taxon>Pseudomonadati</taxon>
        <taxon>Pseudomonadota</taxon>
        <taxon>Betaproteobacteria</taxon>
        <taxon>Burkholderiales</taxon>
        <taxon>Oxalobacteraceae</taxon>
        <taxon>Telluria group</taxon>
        <taxon>Massilia</taxon>
    </lineage>
</organism>
<keyword evidence="2" id="KW-1185">Reference proteome</keyword>
<dbReference type="Proteomes" id="UP000831532">
    <property type="component" value="Chromosome"/>
</dbReference>
<protein>
    <recommendedName>
        <fullName evidence="3">Antirepressor protein C-terminal domain-containing protein</fullName>
    </recommendedName>
</protein>
<gene>
    <name evidence="1" type="ORF">INH39_02925</name>
</gene>
<sequence length="228" mass="25686">MEVIEQEVAIFESAGQAVHVAFLVMAQEAMQDAPLRMALIRMMESVKLDDGQSHWLDQLKGTRSGAVNFGGLTGGEIRAQCALITQAVKTKLPTMEKWVLQAKFGETEHEDISLEDGQLPAPKVSRVSRRFAFSAERIAAIKGLSEYFQPQFPRVNPLAMDFMLGRLYANHKKLDISSRDLAKQFGGNHTKYLRASYKLKNQLRILEQQAIARLEPTFMRHGVIAEFH</sequence>
<reference evidence="1 2" key="1">
    <citation type="submission" date="2020-10" db="EMBL/GenBank/DDBJ databases">
        <title>Genome analysis of Massilia species.</title>
        <authorList>
            <person name="Jung D.-H."/>
        </authorList>
    </citation>
    <scope>NUCLEOTIDE SEQUENCE [LARGE SCALE GENOMIC DNA]</scope>
    <source>
        <strain evidence="2">sipir</strain>
    </source>
</reference>
<dbReference type="EMBL" id="CP063361">
    <property type="protein sequence ID" value="UOD30715.1"/>
    <property type="molecule type" value="Genomic_DNA"/>
</dbReference>
<proteinExistence type="predicted"/>
<evidence type="ECO:0000313" key="2">
    <source>
        <dbReference type="Proteomes" id="UP000831532"/>
    </source>
</evidence>
<evidence type="ECO:0008006" key="3">
    <source>
        <dbReference type="Google" id="ProtNLM"/>
    </source>
</evidence>
<dbReference type="RefSeq" id="WP_243491946.1">
    <property type="nucleotide sequence ID" value="NZ_CP063361.1"/>
</dbReference>
<evidence type="ECO:0000313" key="1">
    <source>
        <dbReference type="EMBL" id="UOD30715.1"/>
    </source>
</evidence>